<proteinExistence type="predicted"/>
<reference evidence="1 3" key="1">
    <citation type="journal article" date="2024" name="J Genomics">
        <title>Draft genome sequencing and assembly of Favolaschia claudopus CIRM-BRFM 2984 isolated from oak limbs.</title>
        <authorList>
            <person name="Navarro D."/>
            <person name="Drula E."/>
            <person name="Chaduli D."/>
            <person name="Cazenave R."/>
            <person name="Ahrendt S."/>
            <person name="Wang J."/>
            <person name="Lipzen A."/>
            <person name="Daum C."/>
            <person name="Barry K."/>
            <person name="Grigoriev I.V."/>
            <person name="Favel A."/>
            <person name="Rosso M.N."/>
            <person name="Martin F."/>
        </authorList>
    </citation>
    <scope>NUCLEOTIDE SEQUENCE [LARGE SCALE GENOMIC DNA]</scope>
    <source>
        <strain evidence="1 3">CIRM-BRFM 2984</strain>
    </source>
</reference>
<evidence type="ECO:0000313" key="1">
    <source>
        <dbReference type="EMBL" id="KAK6983829.1"/>
    </source>
</evidence>
<dbReference type="Proteomes" id="UP001362999">
    <property type="component" value="Unassembled WGS sequence"/>
</dbReference>
<protein>
    <recommendedName>
        <fullName evidence="4">EthD domain-containing protein</fullName>
    </recommendedName>
</protein>
<evidence type="ECO:0000313" key="2">
    <source>
        <dbReference type="EMBL" id="KAK7039915.1"/>
    </source>
</evidence>
<dbReference type="AlphaFoldDB" id="A0AAV9ZI31"/>
<name>A0AAV9ZI31_9AGAR</name>
<organism evidence="1 3">
    <name type="scientific">Favolaschia claudopus</name>
    <dbReference type="NCBI Taxonomy" id="2862362"/>
    <lineage>
        <taxon>Eukaryota</taxon>
        <taxon>Fungi</taxon>
        <taxon>Dikarya</taxon>
        <taxon>Basidiomycota</taxon>
        <taxon>Agaricomycotina</taxon>
        <taxon>Agaricomycetes</taxon>
        <taxon>Agaricomycetidae</taxon>
        <taxon>Agaricales</taxon>
        <taxon>Marasmiineae</taxon>
        <taxon>Mycenaceae</taxon>
        <taxon>Favolaschia</taxon>
    </lineage>
</organism>
<accession>A0AAV9ZI31</accession>
<dbReference type="EMBL" id="JAWWNJ010000147">
    <property type="protein sequence ID" value="KAK6983829.1"/>
    <property type="molecule type" value="Genomic_DNA"/>
</dbReference>
<dbReference type="EMBL" id="JAWWNJ010000016">
    <property type="protein sequence ID" value="KAK7039915.1"/>
    <property type="molecule type" value="Genomic_DNA"/>
</dbReference>
<comment type="caution">
    <text evidence="1">The sequence shown here is derived from an EMBL/GenBank/DDBJ whole genome shotgun (WGS) entry which is preliminary data.</text>
</comment>
<gene>
    <name evidence="2" type="ORF">R3P38DRAFT_2902469</name>
    <name evidence="1" type="ORF">R3P38DRAFT_3112601</name>
</gene>
<sequence>MSTEVRRTDRPVRAVGVFKSRHDFHRPALEAGSAEVLAVVKNTPGIINNITSYEVYNKIEPFESTLAGELKLKEAEMTTFVWVEGESLEKIREALTQPEYLKVVARMLNEVTTFDDFHFFTVERVEVGSTDLKA</sequence>
<evidence type="ECO:0008006" key="4">
    <source>
        <dbReference type="Google" id="ProtNLM"/>
    </source>
</evidence>
<keyword evidence="3" id="KW-1185">Reference proteome</keyword>
<evidence type="ECO:0000313" key="3">
    <source>
        <dbReference type="Proteomes" id="UP001362999"/>
    </source>
</evidence>